<dbReference type="Ensembl" id="ENSSSCT00050097509.1">
    <property type="protein sequence ID" value="ENSSSCP00050042004.1"/>
    <property type="gene ID" value="ENSSSCG00050071454.1"/>
</dbReference>
<dbReference type="AlphaFoldDB" id="A0A8D1NSL5"/>
<sequence length="321" mass="35004">SLCVCYGSGVALRIIPVAPGICPRGASRLGSTRIESRVWWGRWAFRRNQGREPASSRTLWFIKAKLETFRQPSCHGTLLGMDSAASRIRNQRLAEGRSGAKEGMENAWEDFLASVPRNRGHSAEKSIPGSVIPLLGIYSNTSHPLSGIVTRLLSKQASPSQPAGEGPGPPSRFDPWSRNFCMLQKHGELVSLILGSPDIKRLVTDLIPAAASHSALSPRWLHSILWNEQESAKEAGLRKQRVRSVLGEQSNWGQAEEELMKQSPLDQQELKVGPQSVSSQRLGGHTGQADCLVALLQPAPPPSHVLPVEENSESLSLVTQI</sequence>
<dbReference type="Proteomes" id="UP000694571">
    <property type="component" value="Unplaced"/>
</dbReference>
<evidence type="ECO:0000313" key="2">
    <source>
        <dbReference type="Ensembl" id="ENSSSCP00050042004.1"/>
    </source>
</evidence>
<evidence type="ECO:0000256" key="1">
    <source>
        <dbReference type="SAM" id="MobiDB-lite"/>
    </source>
</evidence>
<feature type="region of interest" description="Disordered" evidence="1">
    <location>
        <begin position="155"/>
        <end position="176"/>
    </location>
</feature>
<proteinExistence type="predicted"/>
<protein>
    <submittedName>
        <fullName evidence="2">Uncharacterized protein</fullName>
    </submittedName>
</protein>
<name>A0A8D1NSL5_PIG</name>
<reference evidence="2" key="1">
    <citation type="submission" date="2025-08" db="UniProtKB">
        <authorList>
            <consortium name="Ensembl"/>
        </authorList>
    </citation>
    <scope>IDENTIFICATION</scope>
</reference>
<accession>A0A8D1NSL5</accession>
<organism evidence="2 3">
    <name type="scientific">Sus scrofa</name>
    <name type="common">Pig</name>
    <dbReference type="NCBI Taxonomy" id="9823"/>
    <lineage>
        <taxon>Eukaryota</taxon>
        <taxon>Metazoa</taxon>
        <taxon>Chordata</taxon>
        <taxon>Craniata</taxon>
        <taxon>Vertebrata</taxon>
        <taxon>Euteleostomi</taxon>
        <taxon>Mammalia</taxon>
        <taxon>Eutheria</taxon>
        <taxon>Laurasiatheria</taxon>
        <taxon>Artiodactyla</taxon>
        <taxon>Suina</taxon>
        <taxon>Suidae</taxon>
        <taxon>Sus</taxon>
    </lineage>
</organism>
<evidence type="ECO:0000313" key="3">
    <source>
        <dbReference type="Proteomes" id="UP000694571"/>
    </source>
</evidence>